<dbReference type="Gene3D" id="3.40.50.510">
    <property type="entry name" value="Phosphotransferase system, mannose-type IIA component"/>
    <property type="match status" value="1"/>
</dbReference>
<dbReference type="Pfam" id="PF03610">
    <property type="entry name" value="EIIA-man"/>
    <property type="match status" value="1"/>
</dbReference>
<dbReference type="InterPro" id="IPR051471">
    <property type="entry name" value="Bacterial_PTS_sugar_comp"/>
</dbReference>
<reference evidence="4 5" key="1">
    <citation type="submission" date="2020-08" db="EMBL/GenBank/DDBJ databases">
        <title>Genomic Encyclopedia of Type Strains, Phase IV (KMG-IV): sequencing the most valuable type-strain genomes for metagenomic binning, comparative biology and taxonomic classification.</title>
        <authorList>
            <person name="Goeker M."/>
        </authorList>
    </citation>
    <scope>NUCLEOTIDE SEQUENCE [LARGE SCALE GENOMIC DNA]</scope>
    <source>
        <strain evidence="4 5">DSM 23958</strain>
    </source>
</reference>
<sequence>MKIILVAHAPLASALLAVAQHVFPQCAQTLSVLDVAPEWDQAVTLERIQSLLPPRGEVLLLVDVLGATPGNAAQALADGRTETSVVGGVNVPMLWRSLCYAHESLSMLADRAREGGQRGIAGGP</sequence>
<dbReference type="SUPFAM" id="SSF53062">
    <property type="entry name" value="PTS system fructose IIA component-like"/>
    <property type="match status" value="1"/>
</dbReference>
<dbReference type="InterPro" id="IPR036662">
    <property type="entry name" value="PTS_EIIA_man-typ_sf"/>
</dbReference>
<dbReference type="GO" id="GO:0016020">
    <property type="term" value="C:membrane"/>
    <property type="evidence" value="ECO:0007669"/>
    <property type="project" value="InterPro"/>
</dbReference>
<evidence type="ECO:0000256" key="2">
    <source>
        <dbReference type="SAM" id="SignalP"/>
    </source>
</evidence>
<organism evidence="4 5">
    <name type="scientific">Inhella inkyongensis</name>
    <dbReference type="NCBI Taxonomy" id="392593"/>
    <lineage>
        <taxon>Bacteria</taxon>
        <taxon>Pseudomonadati</taxon>
        <taxon>Pseudomonadota</taxon>
        <taxon>Betaproteobacteria</taxon>
        <taxon>Burkholderiales</taxon>
        <taxon>Sphaerotilaceae</taxon>
        <taxon>Inhella</taxon>
    </lineage>
</organism>
<comment type="caution">
    <text evidence="4">The sequence shown here is derived from an EMBL/GenBank/DDBJ whole genome shotgun (WGS) entry which is preliminary data.</text>
</comment>
<dbReference type="GO" id="GO:0016740">
    <property type="term" value="F:transferase activity"/>
    <property type="evidence" value="ECO:0007669"/>
    <property type="project" value="UniProtKB-KW"/>
</dbReference>
<feature type="domain" description="PTS EIIA type-4" evidence="3">
    <location>
        <begin position="1"/>
        <end position="120"/>
    </location>
</feature>
<dbReference type="PANTHER" id="PTHR33799:SF1">
    <property type="entry name" value="PTS SYSTEM MANNOSE-SPECIFIC EIIAB COMPONENT-RELATED"/>
    <property type="match status" value="1"/>
</dbReference>
<dbReference type="EMBL" id="JACHHO010000008">
    <property type="protein sequence ID" value="MBB5206190.1"/>
    <property type="molecule type" value="Genomic_DNA"/>
</dbReference>
<dbReference type="Proteomes" id="UP000554837">
    <property type="component" value="Unassembled WGS sequence"/>
</dbReference>
<dbReference type="PROSITE" id="PS51096">
    <property type="entry name" value="PTS_EIIA_TYPE_4"/>
    <property type="match status" value="1"/>
</dbReference>
<keyword evidence="2" id="KW-0732">Signal</keyword>
<gene>
    <name evidence="4" type="ORF">HNQ51_003535</name>
</gene>
<evidence type="ECO:0000256" key="1">
    <source>
        <dbReference type="ARBA" id="ARBA00022679"/>
    </source>
</evidence>
<proteinExistence type="predicted"/>
<protein>
    <submittedName>
        <fullName evidence="4">PTS system ascorbate-specific IIA component</fullName>
    </submittedName>
</protein>
<dbReference type="GO" id="GO:0009401">
    <property type="term" value="P:phosphoenolpyruvate-dependent sugar phosphotransferase system"/>
    <property type="evidence" value="ECO:0007669"/>
    <property type="project" value="InterPro"/>
</dbReference>
<evidence type="ECO:0000259" key="3">
    <source>
        <dbReference type="PROSITE" id="PS51096"/>
    </source>
</evidence>
<evidence type="ECO:0000313" key="4">
    <source>
        <dbReference type="EMBL" id="MBB5206190.1"/>
    </source>
</evidence>
<accession>A0A840SCX1</accession>
<dbReference type="RefSeq" id="WP_175423505.1">
    <property type="nucleotide sequence ID" value="NZ_CP040709.1"/>
</dbReference>
<feature type="signal peptide" evidence="2">
    <location>
        <begin position="1"/>
        <end position="19"/>
    </location>
</feature>
<name>A0A840SCX1_9BURK</name>
<dbReference type="AlphaFoldDB" id="A0A840SCX1"/>
<keyword evidence="1" id="KW-0808">Transferase</keyword>
<dbReference type="PANTHER" id="PTHR33799">
    <property type="entry name" value="PTS PERMEASE-RELATED-RELATED"/>
    <property type="match status" value="1"/>
</dbReference>
<dbReference type="InterPro" id="IPR004701">
    <property type="entry name" value="PTS_EIIA_man-typ"/>
</dbReference>
<keyword evidence="5" id="KW-1185">Reference proteome</keyword>
<feature type="chain" id="PRO_5032753259" evidence="2">
    <location>
        <begin position="20"/>
        <end position="124"/>
    </location>
</feature>
<evidence type="ECO:0000313" key="5">
    <source>
        <dbReference type="Proteomes" id="UP000554837"/>
    </source>
</evidence>